<comment type="similarity">
    <text evidence="3">Belongs to the HAD-like hydrolase superfamily. SerB family.</text>
</comment>
<evidence type="ECO:0000256" key="7">
    <source>
        <dbReference type="ARBA" id="ARBA00022801"/>
    </source>
</evidence>
<dbReference type="PROSITE" id="PS50206">
    <property type="entry name" value="RHODANESE_3"/>
    <property type="match status" value="1"/>
</dbReference>
<dbReference type="GO" id="GO:0006564">
    <property type="term" value="P:L-serine biosynthetic process"/>
    <property type="evidence" value="ECO:0007669"/>
    <property type="project" value="UniProtKB-KW"/>
</dbReference>
<dbReference type="SFLD" id="SFLDG01137">
    <property type="entry name" value="C1.6.1:_Phosphoserine_Phosphat"/>
    <property type="match status" value="1"/>
</dbReference>
<evidence type="ECO:0000256" key="13">
    <source>
        <dbReference type="PIRSR" id="PIRSR604469-1"/>
    </source>
</evidence>
<gene>
    <name evidence="15" type="primary">serB</name>
    <name evidence="15" type="ORF">CMN54_06080</name>
</gene>
<feature type="active site" description="Nucleophile" evidence="13">
    <location>
        <position position="181"/>
    </location>
</feature>
<evidence type="ECO:0000256" key="6">
    <source>
        <dbReference type="ARBA" id="ARBA00022723"/>
    </source>
</evidence>
<reference evidence="16" key="1">
    <citation type="submission" date="2017-09" db="EMBL/GenBank/DDBJ databases">
        <title>The Reconstruction of 2,631 Draft Metagenome-Assembled Genomes from the Global Oceans.</title>
        <authorList>
            <person name="Tully B.J."/>
            <person name="Graham E.D."/>
            <person name="Heidelberg J.F."/>
        </authorList>
    </citation>
    <scope>NUCLEOTIDE SEQUENCE [LARGE SCALE GENOMIC DNA]</scope>
</reference>
<proteinExistence type="inferred from homology"/>
<feature type="domain" description="Rhodanese" evidence="14">
    <location>
        <begin position="253"/>
        <end position="281"/>
    </location>
</feature>
<dbReference type="Pfam" id="PF12710">
    <property type="entry name" value="HAD"/>
    <property type="match status" value="1"/>
</dbReference>
<feature type="active site" description="Proton donor" evidence="13">
    <location>
        <position position="183"/>
    </location>
</feature>
<evidence type="ECO:0000256" key="1">
    <source>
        <dbReference type="ARBA" id="ARBA00001946"/>
    </source>
</evidence>
<dbReference type="SUPFAM" id="SSF56784">
    <property type="entry name" value="HAD-like"/>
    <property type="match status" value="1"/>
</dbReference>
<evidence type="ECO:0000313" key="15">
    <source>
        <dbReference type="EMBL" id="MAH63003.1"/>
    </source>
</evidence>
<dbReference type="NCBIfam" id="TIGR00338">
    <property type="entry name" value="serB"/>
    <property type="match status" value="1"/>
</dbReference>
<dbReference type="GO" id="GO:0005737">
    <property type="term" value="C:cytoplasm"/>
    <property type="evidence" value="ECO:0007669"/>
    <property type="project" value="TreeGrafter"/>
</dbReference>
<dbReference type="UniPathway" id="UPA00135">
    <property type="reaction ID" value="UER00198"/>
</dbReference>
<evidence type="ECO:0000256" key="12">
    <source>
        <dbReference type="ARBA" id="ARBA00048523"/>
    </source>
</evidence>
<dbReference type="InterPro" id="IPR004469">
    <property type="entry name" value="PSP"/>
</dbReference>
<dbReference type="Proteomes" id="UP000226525">
    <property type="component" value="Unassembled WGS sequence"/>
</dbReference>
<dbReference type="Gene3D" id="3.40.50.1000">
    <property type="entry name" value="HAD superfamily/HAD-like"/>
    <property type="match status" value="1"/>
</dbReference>
<dbReference type="SFLD" id="SFLDF00029">
    <property type="entry name" value="phosphoserine_phosphatase"/>
    <property type="match status" value="1"/>
</dbReference>
<keyword evidence="7" id="KW-0378">Hydrolase</keyword>
<dbReference type="InterPro" id="IPR023214">
    <property type="entry name" value="HAD_sf"/>
</dbReference>
<evidence type="ECO:0000259" key="14">
    <source>
        <dbReference type="PROSITE" id="PS50206"/>
    </source>
</evidence>
<dbReference type="AlphaFoldDB" id="A0A2D6YIJ0"/>
<dbReference type="InterPro" id="IPR001763">
    <property type="entry name" value="Rhodanese-like_dom"/>
</dbReference>
<comment type="pathway">
    <text evidence="2">Amino-acid biosynthesis; L-serine biosynthesis; L-serine from 3-phospho-D-glycerate: step 3/3.</text>
</comment>
<keyword evidence="5" id="KW-0028">Amino-acid biosynthesis</keyword>
<dbReference type="PANTHER" id="PTHR43344:SF2">
    <property type="entry name" value="PHOSPHOSERINE PHOSPHATASE"/>
    <property type="match status" value="1"/>
</dbReference>
<dbReference type="SFLD" id="SFLDS00003">
    <property type="entry name" value="Haloacid_Dehalogenase"/>
    <property type="match status" value="1"/>
</dbReference>
<comment type="cofactor">
    <cofactor evidence="1">
        <name>Mg(2+)</name>
        <dbReference type="ChEBI" id="CHEBI:18420"/>
    </cofactor>
</comment>
<protein>
    <recommendedName>
        <fullName evidence="4">phosphoserine phosphatase</fullName>
        <ecNumber evidence="4">3.1.3.3</ecNumber>
    </recommendedName>
    <alternativeName>
        <fullName evidence="10">O-phosphoserine phosphohydrolase</fullName>
    </alternativeName>
</protein>
<keyword evidence="9" id="KW-0718">Serine biosynthesis</keyword>
<keyword evidence="8" id="KW-0460">Magnesium</keyword>
<keyword evidence="6" id="KW-0479">Metal-binding</keyword>
<evidence type="ECO:0000256" key="3">
    <source>
        <dbReference type="ARBA" id="ARBA00009184"/>
    </source>
</evidence>
<comment type="catalytic activity">
    <reaction evidence="11">
        <text>O-phospho-L-serine + H2O = L-serine + phosphate</text>
        <dbReference type="Rhea" id="RHEA:21208"/>
        <dbReference type="ChEBI" id="CHEBI:15377"/>
        <dbReference type="ChEBI" id="CHEBI:33384"/>
        <dbReference type="ChEBI" id="CHEBI:43474"/>
        <dbReference type="ChEBI" id="CHEBI:57524"/>
        <dbReference type="EC" id="3.1.3.3"/>
    </reaction>
</comment>
<dbReference type="InterPro" id="IPR036412">
    <property type="entry name" value="HAD-like_sf"/>
</dbReference>
<dbReference type="SFLD" id="SFLDG01136">
    <property type="entry name" value="C1.6:_Phosphoserine_Phosphatas"/>
    <property type="match status" value="1"/>
</dbReference>
<comment type="catalytic activity">
    <reaction evidence="12">
        <text>O-phospho-D-serine + H2O = D-serine + phosphate</text>
        <dbReference type="Rhea" id="RHEA:24873"/>
        <dbReference type="ChEBI" id="CHEBI:15377"/>
        <dbReference type="ChEBI" id="CHEBI:35247"/>
        <dbReference type="ChEBI" id="CHEBI:43474"/>
        <dbReference type="ChEBI" id="CHEBI:58680"/>
        <dbReference type="EC" id="3.1.3.3"/>
    </reaction>
</comment>
<comment type="caution">
    <text evidence="15">The sequence shown here is derived from an EMBL/GenBank/DDBJ whole genome shotgun (WGS) entry which is preliminary data.</text>
</comment>
<dbReference type="NCBIfam" id="TIGR01488">
    <property type="entry name" value="HAD-SF-IB"/>
    <property type="match status" value="1"/>
</dbReference>
<dbReference type="GO" id="GO:0000287">
    <property type="term" value="F:magnesium ion binding"/>
    <property type="evidence" value="ECO:0007669"/>
    <property type="project" value="TreeGrafter"/>
</dbReference>
<dbReference type="GO" id="GO:0036424">
    <property type="term" value="F:L-phosphoserine phosphatase activity"/>
    <property type="evidence" value="ECO:0007669"/>
    <property type="project" value="InterPro"/>
</dbReference>
<dbReference type="InterPro" id="IPR050582">
    <property type="entry name" value="HAD-like_SerB"/>
</dbReference>
<dbReference type="EC" id="3.1.3.3" evidence="4"/>
<evidence type="ECO:0000256" key="2">
    <source>
        <dbReference type="ARBA" id="ARBA00005135"/>
    </source>
</evidence>
<evidence type="ECO:0000256" key="9">
    <source>
        <dbReference type="ARBA" id="ARBA00023299"/>
    </source>
</evidence>
<dbReference type="CDD" id="cd07500">
    <property type="entry name" value="HAD_PSP"/>
    <property type="match status" value="1"/>
</dbReference>
<evidence type="ECO:0000256" key="10">
    <source>
        <dbReference type="ARBA" id="ARBA00031693"/>
    </source>
</evidence>
<accession>A0A2D6YIJ0</accession>
<evidence type="ECO:0000313" key="16">
    <source>
        <dbReference type="Proteomes" id="UP000226525"/>
    </source>
</evidence>
<evidence type="ECO:0000256" key="11">
    <source>
        <dbReference type="ARBA" id="ARBA00048138"/>
    </source>
</evidence>
<dbReference type="PANTHER" id="PTHR43344">
    <property type="entry name" value="PHOSPHOSERINE PHOSPHATASE"/>
    <property type="match status" value="1"/>
</dbReference>
<evidence type="ECO:0000256" key="4">
    <source>
        <dbReference type="ARBA" id="ARBA00012640"/>
    </source>
</evidence>
<organism evidence="15 16">
    <name type="scientific">SAR324 cluster bacterium</name>
    <dbReference type="NCBI Taxonomy" id="2024889"/>
    <lineage>
        <taxon>Bacteria</taxon>
        <taxon>Deltaproteobacteria</taxon>
        <taxon>SAR324 cluster</taxon>
    </lineage>
</organism>
<evidence type="ECO:0000256" key="8">
    <source>
        <dbReference type="ARBA" id="ARBA00022842"/>
    </source>
</evidence>
<evidence type="ECO:0000256" key="5">
    <source>
        <dbReference type="ARBA" id="ARBA00022605"/>
    </source>
</evidence>
<dbReference type="EMBL" id="NZEX01000068">
    <property type="protein sequence ID" value="MAH63003.1"/>
    <property type="molecule type" value="Genomic_DNA"/>
</dbReference>
<name>A0A2D6YIJ0_9DELT</name>
<sequence>MNQQLLLSFQGPHHPKILSRLGTLLDSWPVRLLDLHGLEQDQIFSGLWQLEWISEQDPQLMEKSLCSLMQEFDMQFQLSHSKTQPKREQRFILTLLGDHLSTSLLAQLLQRLQQEELLVHGLQPLESQHLRVLELQLRTHQQLDRPRLLRDLLPLHQQHHVDFALQPESLFRRHKRLIVFDADMTFIQCEIINEMSQLVGCEAEVKVLTEAAMRGELDFEEALRARVRLLKGLHRDDLQSLLRQLPYTPGVRRLVRVLKQLGYKLALLSGGFQLFVDHICEEFDLDYGFANSLEWQDSRLTGELLGEIVDGQRKAQLLQKIAARESIVPEQVVAIGDGANDVQMLAIAGLGIAFNAKPVLQERASGQLNQPNLDALLYFLGLSGQELADC</sequence>